<reference evidence="3 5" key="1">
    <citation type="submission" date="2015-05" db="EMBL/GenBank/DDBJ databases">
        <title>Comparison of genome.</title>
        <authorList>
            <person name="Zheng Z."/>
            <person name="Sun M."/>
        </authorList>
    </citation>
    <scope>NUCLEOTIDE SEQUENCE [LARGE SCALE GENOMIC DNA]</scope>
    <source>
        <strain evidence="3 5">G25-74</strain>
    </source>
</reference>
<keyword evidence="5" id="KW-1185">Reference proteome</keyword>
<evidence type="ECO:0000313" key="2">
    <source>
        <dbReference type="EMBL" id="KRG11438.1"/>
    </source>
</evidence>
<accession>A0A0Q9Y3L3</accession>
<sequence>MVIEIKNFAVSVVYGLMTILLFAALSSLIFSLILHFSDTQEKSISLLITILSFFAVFFGGFISGGKRKQKGWLIGGATGVLYSLILLSYQFLGHSSLFSLEQLVYHICYILTATMGGVLGVNVLSNSDYK</sequence>
<keyword evidence="1" id="KW-0472">Membrane</keyword>
<feature type="transmembrane region" description="Helical" evidence="1">
    <location>
        <begin position="71"/>
        <end position="91"/>
    </location>
</feature>
<comment type="caution">
    <text evidence="2">The sequence shown here is derived from an EMBL/GenBank/DDBJ whole genome shotgun (WGS) entry which is preliminary data.</text>
</comment>
<dbReference type="STRING" id="217031.ABB05_04675"/>
<feature type="transmembrane region" description="Helical" evidence="1">
    <location>
        <begin position="12"/>
        <end position="37"/>
    </location>
</feature>
<dbReference type="Pfam" id="PF12670">
    <property type="entry name" value="DUF3792"/>
    <property type="match status" value="1"/>
</dbReference>
<dbReference type="NCBIfam" id="TIGR04086">
    <property type="entry name" value="TIGR04086_membr"/>
    <property type="match status" value="1"/>
</dbReference>
<evidence type="ECO:0000313" key="4">
    <source>
        <dbReference type="Proteomes" id="UP000053881"/>
    </source>
</evidence>
<gene>
    <name evidence="3" type="ORF">ABB05_04675</name>
    <name evidence="2" type="ORF">ACA29_17840</name>
</gene>
<dbReference type="Proteomes" id="UP000053881">
    <property type="component" value="Unassembled WGS sequence"/>
</dbReference>
<protein>
    <submittedName>
        <fullName evidence="2">Membrane protein</fullName>
    </submittedName>
</protein>
<dbReference type="AlphaFoldDB" id="A0A0Q9Y3L3"/>
<feature type="transmembrane region" description="Helical" evidence="1">
    <location>
        <begin position="103"/>
        <end position="124"/>
    </location>
</feature>
<dbReference type="OrthoDB" id="2988991at2"/>
<dbReference type="PATRIC" id="fig|217031.4.peg.6047"/>
<keyword evidence="1" id="KW-1133">Transmembrane helix</keyword>
<evidence type="ECO:0000313" key="5">
    <source>
        <dbReference type="Proteomes" id="UP000077881"/>
    </source>
</evidence>
<dbReference type="RefSeq" id="WP_064467733.1">
    <property type="nucleotide sequence ID" value="NZ_JAGGKH010000007.1"/>
</dbReference>
<dbReference type="Proteomes" id="UP000077881">
    <property type="component" value="Unassembled WGS sequence"/>
</dbReference>
<reference evidence="2 4" key="2">
    <citation type="submission" date="2015-06" db="EMBL/GenBank/DDBJ databases">
        <title>Genome sequencing project of Bacillus galactosidilyticus PL133.</title>
        <authorList>
            <person name="Gaiero J."/>
            <person name="Nicol R."/>
            <person name="Habash M."/>
        </authorList>
    </citation>
    <scope>NUCLEOTIDE SEQUENCE [LARGE SCALE GENOMIC DNA]</scope>
    <source>
        <strain evidence="2 4">PL133</strain>
    </source>
</reference>
<name>A0A0Q9Y3L3_9BACI</name>
<organism evidence="2 4">
    <name type="scientific">Lederbergia galactosidilytica</name>
    <dbReference type="NCBI Taxonomy" id="217031"/>
    <lineage>
        <taxon>Bacteria</taxon>
        <taxon>Bacillati</taxon>
        <taxon>Bacillota</taxon>
        <taxon>Bacilli</taxon>
        <taxon>Bacillales</taxon>
        <taxon>Bacillaceae</taxon>
        <taxon>Lederbergia</taxon>
    </lineage>
</organism>
<proteinExistence type="predicted"/>
<evidence type="ECO:0000256" key="1">
    <source>
        <dbReference type="SAM" id="Phobius"/>
    </source>
</evidence>
<dbReference type="EMBL" id="LGPB01000125">
    <property type="protein sequence ID" value="KRG11438.1"/>
    <property type="molecule type" value="Genomic_DNA"/>
</dbReference>
<evidence type="ECO:0000313" key="3">
    <source>
        <dbReference type="EMBL" id="OAK74188.1"/>
    </source>
</evidence>
<feature type="transmembrane region" description="Helical" evidence="1">
    <location>
        <begin position="43"/>
        <end position="64"/>
    </location>
</feature>
<dbReference type="EMBL" id="LDJR01000027">
    <property type="protein sequence ID" value="OAK74188.1"/>
    <property type="molecule type" value="Genomic_DNA"/>
</dbReference>
<keyword evidence="1" id="KW-0812">Transmembrane</keyword>
<dbReference type="InterPro" id="IPR023804">
    <property type="entry name" value="DUF3792_TM"/>
</dbReference>